<evidence type="ECO:0000256" key="2">
    <source>
        <dbReference type="SAM" id="Phobius"/>
    </source>
</evidence>
<dbReference type="EMBL" id="CP143786">
    <property type="protein sequence ID" value="WVN87307.1"/>
    <property type="molecule type" value="Genomic_DNA"/>
</dbReference>
<dbReference type="Proteomes" id="UP000094043">
    <property type="component" value="Chromosome 3"/>
</dbReference>
<evidence type="ECO:0000313" key="4">
    <source>
        <dbReference type="EMBL" id="WVN87307.1"/>
    </source>
</evidence>
<keyword evidence="3" id="KW-0732">Signal</keyword>
<feature type="region of interest" description="Disordered" evidence="1">
    <location>
        <begin position="419"/>
        <end position="500"/>
    </location>
</feature>
<feature type="transmembrane region" description="Helical" evidence="2">
    <location>
        <begin position="86"/>
        <end position="106"/>
    </location>
</feature>
<dbReference type="KEGG" id="cdep:91086697"/>
<feature type="signal peptide" evidence="3">
    <location>
        <begin position="1"/>
        <end position="28"/>
    </location>
</feature>
<reference evidence="4" key="3">
    <citation type="submission" date="2024-01" db="EMBL/GenBank/DDBJ databases">
        <authorList>
            <person name="Coelho M.A."/>
            <person name="David-Palma M."/>
            <person name="Shea T."/>
            <person name="Sun S."/>
            <person name="Cuomo C.A."/>
            <person name="Heitman J."/>
        </authorList>
    </citation>
    <scope>NUCLEOTIDE SEQUENCE</scope>
    <source>
        <strain evidence="4">CBS 7841</strain>
    </source>
</reference>
<feature type="compositionally biased region" description="Polar residues" evidence="1">
    <location>
        <begin position="427"/>
        <end position="439"/>
    </location>
</feature>
<accession>A0AAJ8JRT5</accession>
<organism evidence="4 5">
    <name type="scientific">Cryptococcus depauperatus CBS 7841</name>
    <dbReference type="NCBI Taxonomy" id="1295531"/>
    <lineage>
        <taxon>Eukaryota</taxon>
        <taxon>Fungi</taxon>
        <taxon>Dikarya</taxon>
        <taxon>Basidiomycota</taxon>
        <taxon>Agaricomycotina</taxon>
        <taxon>Tremellomycetes</taxon>
        <taxon>Tremellales</taxon>
        <taxon>Cryptococcaceae</taxon>
        <taxon>Cryptococcus</taxon>
    </lineage>
</organism>
<feature type="region of interest" description="Disordered" evidence="1">
    <location>
        <begin position="33"/>
        <end position="60"/>
    </location>
</feature>
<reference evidence="4" key="1">
    <citation type="submission" date="2016-06" db="EMBL/GenBank/DDBJ databases">
        <authorList>
            <person name="Cuomo C."/>
            <person name="Litvintseva A."/>
            <person name="Heitman J."/>
            <person name="Chen Y."/>
            <person name="Sun S."/>
            <person name="Springer D."/>
            <person name="Dromer F."/>
            <person name="Young S."/>
            <person name="Zeng Q."/>
            <person name="Chapman S."/>
            <person name="Gujja S."/>
            <person name="Saif S."/>
            <person name="Birren B."/>
        </authorList>
    </citation>
    <scope>NUCLEOTIDE SEQUENCE</scope>
    <source>
        <strain evidence="4">CBS 7841</strain>
    </source>
</reference>
<dbReference type="GeneID" id="91086697"/>
<feature type="compositionally biased region" description="Low complexity" evidence="1">
    <location>
        <begin position="179"/>
        <end position="188"/>
    </location>
</feature>
<feature type="chain" id="PRO_5042564838" evidence="3">
    <location>
        <begin position="29"/>
        <end position="500"/>
    </location>
</feature>
<dbReference type="RefSeq" id="XP_066068007.1">
    <property type="nucleotide sequence ID" value="XM_066211910.1"/>
</dbReference>
<proteinExistence type="predicted"/>
<sequence>MAVCHCSLRLPTPSMLLQVALMATLALAQTQKQSEATPTNATSNSTSSSTSTASDASDTSTNCSYNGNVGQYLSCARSKISTPTLIGAGIGITAGIFVLAFGCIWLTRRKRKNVHTDHGKNEEVNTEKGRSGKKAWMEESEDEDMIPAKLMEDRYPRGPPKKPKITKSKREQAMEEPDSPMSDLDPLPRMMQPRKGSRDTIYSQRQIRPAAPSGATALIRPIPEAGNNGSPQEGDGFRSLYPSNPSPNPRHLTPQPGLSGRLGTAPTHNAQPAANLAHPPPAVTKRSSVHSRGVPLRGASNPRPPSTVSFAKQTSHDAKSNLNVPPIPEQHRRTTASQQERPPTRIMRAESNTPILTKTLAAEVPPMPNSLPSDSGNTAPLKIRKSVAQSNYIPSYYQSASSTRPDSQIFTMVASQYETEVPPALPTQASESHGSSGPNVSHRKPSSFSSSEEEGSGKSSMGSIAQIPPYRGKSVSKSEGKRLAKPKAPLRRPSGTGGMI</sequence>
<name>A0AAJ8JRT5_9TREE</name>
<keyword evidence="2" id="KW-0812">Transmembrane</keyword>
<evidence type="ECO:0000256" key="3">
    <source>
        <dbReference type="SAM" id="SignalP"/>
    </source>
</evidence>
<protein>
    <submittedName>
        <fullName evidence="4">Uncharacterized protein</fullName>
    </submittedName>
</protein>
<reference evidence="4" key="2">
    <citation type="journal article" date="2022" name="Elife">
        <title>Obligate sexual reproduction of a homothallic fungus closely related to the Cryptococcus pathogenic species complex.</title>
        <authorList>
            <person name="Passer A.R."/>
            <person name="Clancey S.A."/>
            <person name="Shea T."/>
            <person name="David-Palma M."/>
            <person name="Averette A.F."/>
            <person name="Boekhout T."/>
            <person name="Porcel B.M."/>
            <person name="Nowrousian M."/>
            <person name="Cuomo C.A."/>
            <person name="Sun S."/>
            <person name="Heitman J."/>
            <person name="Coelho M.A."/>
        </authorList>
    </citation>
    <scope>NUCLEOTIDE SEQUENCE</scope>
    <source>
        <strain evidence="4">CBS 7841</strain>
    </source>
</reference>
<evidence type="ECO:0000256" key="1">
    <source>
        <dbReference type="SAM" id="MobiDB-lite"/>
    </source>
</evidence>
<dbReference type="AlphaFoldDB" id="A0AAJ8JRT5"/>
<feature type="region of interest" description="Disordered" evidence="1">
    <location>
        <begin position="112"/>
        <end position="342"/>
    </location>
</feature>
<keyword evidence="2" id="KW-0472">Membrane</keyword>
<feature type="compositionally biased region" description="Basic and acidic residues" evidence="1">
    <location>
        <begin position="114"/>
        <end position="130"/>
    </location>
</feature>
<evidence type="ECO:0000313" key="5">
    <source>
        <dbReference type="Proteomes" id="UP000094043"/>
    </source>
</evidence>
<gene>
    <name evidence="4" type="ORF">L203_102485</name>
</gene>
<keyword evidence="2" id="KW-1133">Transmembrane helix</keyword>
<keyword evidence="5" id="KW-1185">Reference proteome</keyword>